<feature type="compositionally biased region" description="Basic and acidic residues" evidence="1">
    <location>
        <begin position="20"/>
        <end position="29"/>
    </location>
</feature>
<gene>
    <name evidence="3" type="ORF">GCM10009839_85380</name>
</gene>
<feature type="compositionally biased region" description="Low complexity" evidence="1">
    <location>
        <begin position="1"/>
        <end position="19"/>
    </location>
</feature>
<feature type="transmembrane region" description="Helical" evidence="2">
    <location>
        <begin position="110"/>
        <end position="130"/>
    </location>
</feature>
<evidence type="ECO:0000256" key="2">
    <source>
        <dbReference type="SAM" id="Phobius"/>
    </source>
</evidence>
<reference evidence="3 4" key="1">
    <citation type="journal article" date="2019" name="Int. J. Syst. Evol. Microbiol.">
        <title>The Global Catalogue of Microorganisms (GCM) 10K type strain sequencing project: providing services to taxonomists for standard genome sequencing and annotation.</title>
        <authorList>
            <consortium name="The Broad Institute Genomics Platform"/>
            <consortium name="The Broad Institute Genome Sequencing Center for Infectious Disease"/>
            <person name="Wu L."/>
            <person name="Ma J."/>
        </authorList>
    </citation>
    <scope>NUCLEOTIDE SEQUENCE [LARGE SCALE GENOMIC DNA]</scope>
    <source>
        <strain evidence="3 4">JCM 16014</strain>
    </source>
</reference>
<evidence type="ECO:0008006" key="5">
    <source>
        <dbReference type="Google" id="ProtNLM"/>
    </source>
</evidence>
<accession>A0ABN2VIA3</accession>
<feature type="transmembrane region" description="Helical" evidence="2">
    <location>
        <begin position="136"/>
        <end position="163"/>
    </location>
</feature>
<comment type="caution">
    <text evidence="3">The sequence shown here is derived from an EMBL/GenBank/DDBJ whole genome shotgun (WGS) entry which is preliminary data.</text>
</comment>
<evidence type="ECO:0000313" key="3">
    <source>
        <dbReference type="EMBL" id="GAA2061301.1"/>
    </source>
</evidence>
<organism evidence="3 4">
    <name type="scientific">Catenulispora yoronensis</name>
    <dbReference type="NCBI Taxonomy" id="450799"/>
    <lineage>
        <taxon>Bacteria</taxon>
        <taxon>Bacillati</taxon>
        <taxon>Actinomycetota</taxon>
        <taxon>Actinomycetes</taxon>
        <taxon>Catenulisporales</taxon>
        <taxon>Catenulisporaceae</taxon>
        <taxon>Catenulispora</taxon>
    </lineage>
</organism>
<feature type="region of interest" description="Disordered" evidence="1">
    <location>
        <begin position="1"/>
        <end position="34"/>
    </location>
</feature>
<keyword evidence="2" id="KW-1133">Transmembrane helix</keyword>
<feature type="transmembrane region" description="Helical" evidence="2">
    <location>
        <begin position="63"/>
        <end position="89"/>
    </location>
</feature>
<feature type="transmembrane region" description="Helical" evidence="2">
    <location>
        <begin position="175"/>
        <end position="193"/>
    </location>
</feature>
<sequence>MTEGAEGAEGAADGEAPEAPEAHEGHEGYEGSEGAADEGSFFGMQSEGLVLTGLALGPGLRRLARVCLAAALGLGVLFWAVLVLVYGYRVCFQGSSTNPDMPNLADGRPWAAYYLVGALWAVGVGVWGLATRGGFARLAWCFACLVTAFFWPLGLAASVGAMAIRRPGAAMSRRLLLAGLAVLVAAGGVAWRVDAPASDAEQVAVGADGDLLGTWHSRSGMSVELRPDGTFAASPLTGGGLRDGEPIAASSGRWDAESADGHSGVRLLVDGDLSNSLWFDLYKAGPDLLLCSTNDPDDPCQVALRRY</sequence>
<keyword evidence="2" id="KW-0812">Transmembrane</keyword>
<name>A0ABN2VIA3_9ACTN</name>
<evidence type="ECO:0000313" key="4">
    <source>
        <dbReference type="Proteomes" id="UP001500751"/>
    </source>
</evidence>
<evidence type="ECO:0000256" key="1">
    <source>
        <dbReference type="SAM" id="MobiDB-lite"/>
    </source>
</evidence>
<keyword evidence="4" id="KW-1185">Reference proteome</keyword>
<protein>
    <recommendedName>
        <fullName evidence="5">Integral membrane protein</fullName>
    </recommendedName>
</protein>
<dbReference type="Proteomes" id="UP001500751">
    <property type="component" value="Unassembled WGS sequence"/>
</dbReference>
<keyword evidence="2" id="KW-0472">Membrane</keyword>
<dbReference type="EMBL" id="BAAAQN010000082">
    <property type="protein sequence ID" value="GAA2061301.1"/>
    <property type="molecule type" value="Genomic_DNA"/>
</dbReference>
<proteinExistence type="predicted"/>